<dbReference type="Proteomes" id="UP000034922">
    <property type="component" value="Unassembled WGS sequence"/>
</dbReference>
<sequence length="77" mass="9105">MTTINISLPEKLKEQAQTLVEKGFYASFSDLVRDSIRELIAENRYNLWFKEAREDLKKGRARQLRNKKEIDGYIKSL</sequence>
<dbReference type="EMBL" id="LCLM01000043">
    <property type="protein sequence ID" value="KKU16120.1"/>
    <property type="molecule type" value="Genomic_DNA"/>
</dbReference>
<reference evidence="1 2" key="1">
    <citation type="journal article" date="2015" name="Nature">
        <title>rRNA introns, odd ribosomes, and small enigmatic genomes across a large radiation of phyla.</title>
        <authorList>
            <person name="Brown C.T."/>
            <person name="Hug L.A."/>
            <person name="Thomas B.C."/>
            <person name="Sharon I."/>
            <person name="Castelle C.J."/>
            <person name="Singh A."/>
            <person name="Wilkins M.J."/>
            <person name="Williams K.H."/>
            <person name="Banfield J.F."/>
        </authorList>
    </citation>
    <scope>NUCLEOTIDE SEQUENCE [LARGE SCALE GENOMIC DNA]</scope>
</reference>
<organism evidence="1 2">
    <name type="scientific">Candidatus Woesebacteria bacterium GW2011_GWC2_45_9</name>
    <dbReference type="NCBI Taxonomy" id="1618589"/>
    <lineage>
        <taxon>Bacteria</taxon>
        <taxon>Candidatus Woeseibacteriota</taxon>
    </lineage>
</organism>
<dbReference type="STRING" id="1618589.UX25_C0043G0004"/>
<dbReference type="SUPFAM" id="SSF47598">
    <property type="entry name" value="Ribbon-helix-helix"/>
    <property type="match status" value="1"/>
</dbReference>
<dbReference type="InterPro" id="IPR010985">
    <property type="entry name" value="Ribbon_hlx_hlx"/>
</dbReference>
<dbReference type="GO" id="GO:0006355">
    <property type="term" value="P:regulation of DNA-templated transcription"/>
    <property type="evidence" value="ECO:0007669"/>
    <property type="project" value="InterPro"/>
</dbReference>
<dbReference type="InterPro" id="IPR013321">
    <property type="entry name" value="Arc_rbn_hlx_hlx"/>
</dbReference>
<protein>
    <recommendedName>
        <fullName evidence="3">Ribbon-helix-helix protein CopG domain-containing protein</fullName>
    </recommendedName>
</protein>
<evidence type="ECO:0000313" key="1">
    <source>
        <dbReference type="EMBL" id="KKU16120.1"/>
    </source>
</evidence>
<comment type="caution">
    <text evidence="1">The sequence shown here is derived from an EMBL/GenBank/DDBJ whole genome shotgun (WGS) entry which is preliminary data.</text>
</comment>
<dbReference type="Gene3D" id="1.10.1220.10">
    <property type="entry name" value="Met repressor-like"/>
    <property type="match status" value="1"/>
</dbReference>
<gene>
    <name evidence="1" type="ORF">UX25_C0043G0004</name>
</gene>
<evidence type="ECO:0000313" key="2">
    <source>
        <dbReference type="Proteomes" id="UP000034922"/>
    </source>
</evidence>
<dbReference type="CDD" id="cd22231">
    <property type="entry name" value="RHH_NikR_HicB-like"/>
    <property type="match status" value="1"/>
</dbReference>
<dbReference type="AlphaFoldDB" id="A0A0G1R5I2"/>
<accession>A0A0G1R5I2</accession>
<name>A0A0G1R5I2_9BACT</name>
<evidence type="ECO:0008006" key="3">
    <source>
        <dbReference type="Google" id="ProtNLM"/>
    </source>
</evidence>
<proteinExistence type="predicted"/>